<reference evidence="1" key="1">
    <citation type="submission" date="2020-03" db="EMBL/GenBank/DDBJ databases">
        <title>The deep terrestrial virosphere.</title>
        <authorList>
            <person name="Holmfeldt K."/>
            <person name="Nilsson E."/>
            <person name="Simone D."/>
            <person name="Lopez-Fernandez M."/>
            <person name="Wu X."/>
            <person name="de Brujin I."/>
            <person name="Lundin D."/>
            <person name="Andersson A."/>
            <person name="Bertilsson S."/>
            <person name="Dopson M."/>
        </authorList>
    </citation>
    <scope>NUCLEOTIDE SEQUENCE</scope>
    <source>
        <strain evidence="1">MM415A05189</strain>
    </source>
</reference>
<dbReference type="AlphaFoldDB" id="A0A6M3JFQ0"/>
<protein>
    <recommendedName>
        <fullName evidence="2">PD-(D/E)XK nuclease superfamily protein</fullName>
    </recommendedName>
</protein>
<accession>A0A6M3JFQ0</accession>
<name>A0A6M3JFQ0_9ZZZZ</name>
<organism evidence="1">
    <name type="scientific">viral metagenome</name>
    <dbReference type="NCBI Taxonomy" id="1070528"/>
    <lineage>
        <taxon>unclassified sequences</taxon>
        <taxon>metagenomes</taxon>
        <taxon>organismal metagenomes</taxon>
    </lineage>
</organism>
<gene>
    <name evidence="1" type="ORF">MM415A05189_0005</name>
</gene>
<evidence type="ECO:0000313" key="1">
    <source>
        <dbReference type="EMBL" id="QJA69029.1"/>
    </source>
</evidence>
<sequence length="308" mass="35420">MPAKWFKCPDEETITIEACLKNGGCRMQNRCATRPYLRLAGFDREWKGVSPSSAGNGPRMLYLKATVDYIIDPNDRVWAAFGTSTHEKLGMHKHQNNVLSEERLSDDEMQGIADVLELDENKPDYFVLTDYKTWGSYKVAKSLGITTETTEETILDENGEPVILKSGKNKGTPKTRKITNRIIDPSSVDLKAEELQLNRYRIFYEAYGFPVSRMQIQVVSRDGGTYIAQNRGIDRNLYIIPIRRLINAEVLGFYRKLNSEVLEAFDTGFIRKCDTWESWDRRRCEGWCDVSEACKELSHKHNEKWGII</sequence>
<proteinExistence type="predicted"/>
<dbReference type="EMBL" id="MT141671">
    <property type="protein sequence ID" value="QJA69029.1"/>
    <property type="molecule type" value="Genomic_DNA"/>
</dbReference>
<evidence type="ECO:0008006" key="2">
    <source>
        <dbReference type="Google" id="ProtNLM"/>
    </source>
</evidence>